<dbReference type="AlphaFoldDB" id="F0X0X9"/>
<reference evidence="2" key="2">
    <citation type="submission" date="2011-02" db="EMBL/GenBank/DDBJ databases">
        <authorList>
            <person name="MacLean D."/>
        </authorList>
    </citation>
    <scope>NUCLEOTIDE SEQUENCE</scope>
</reference>
<dbReference type="EMBL" id="FR824563">
    <property type="protein sequence ID" value="CCA27425.1"/>
    <property type="molecule type" value="Genomic_DNA"/>
</dbReference>
<gene>
    <name evidence="2" type="primary">AlNc14C531G12069</name>
    <name evidence="2" type="ORF">ALNC14_135690</name>
</gene>
<accession>F0X0X9</accession>
<reference evidence="2" key="1">
    <citation type="journal article" date="2011" name="PLoS Biol.">
        <title>Gene gain and loss during evolution of obligate parasitism in the white rust pathogen of Arabidopsis thaliana.</title>
        <authorList>
            <person name="Kemen E."/>
            <person name="Gardiner A."/>
            <person name="Schultz-Larsen T."/>
            <person name="Kemen A.C."/>
            <person name="Balmuth A.L."/>
            <person name="Robert-Seilaniantz A."/>
            <person name="Bailey K."/>
            <person name="Holub E."/>
            <person name="Studholme D.J."/>
            <person name="Maclean D."/>
            <person name="Jones J.D."/>
        </authorList>
    </citation>
    <scope>NUCLEOTIDE SEQUENCE</scope>
</reference>
<feature type="region of interest" description="Disordered" evidence="1">
    <location>
        <begin position="1"/>
        <end position="24"/>
    </location>
</feature>
<organism evidence="2">
    <name type="scientific">Albugo laibachii Nc14</name>
    <dbReference type="NCBI Taxonomy" id="890382"/>
    <lineage>
        <taxon>Eukaryota</taxon>
        <taxon>Sar</taxon>
        <taxon>Stramenopiles</taxon>
        <taxon>Oomycota</taxon>
        <taxon>Peronosporomycetes</taxon>
        <taxon>Albuginales</taxon>
        <taxon>Albuginaceae</taxon>
        <taxon>Albugo</taxon>
    </lineage>
</organism>
<evidence type="ECO:0000313" key="2">
    <source>
        <dbReference type="EMBL" id="CCA27425.1"/>
    </source>
</evidence>
<evidence type="ECO:0000256" key="1">
    <source>
        <dbReference type="SAM" id="MobiDB-lite"/>
    </source>
</evidence>
<dbReference type="HOGENOM" id="CLU_2101479_0_0_1"/>
<sequence>MKSTSCSKAKHAKHRGESNVASTTVDSLEGDKIDSIAKKKSNISENELLFSNLFLQAVAGAFHCTLERWAWRWWWVASFSNSSDPMLFGLDTKLLWYKHTSLGTNTSLLQDSPSLF</sequence>
<protein>
    <submittedName>
        <fullName evidence="2">AlNc14C531G12069 protein</fullName>
    </submittedName>
</protein>
<name>F0X0X9_9STRA</name>
<proteinExistence type="predicted"/>